<feature type="region of interest" description="Disordered" evidence="1">
    <location>
        <begin position="18"/>
        <end position="56"/>
    </location>
</feature>
<evidence type="ECO:0000256" key="1">
    <source>
        <dbReference type="SAM" id="MobiDB-lite"/>
    </source>
</evidence>
<sequence>MLILTAANYPGVLRWPVSPWEPTNRSHSEKGKGRSYEITLGWRGRGSPGRGSPVARDIYRGAGAQSRPGAGPAQQDGVGPCRCRWLGAGGAQRPGFPEREGAAGQAP</sequence>
<accession>A0A9D3XS80</accession>
<protein>
    <submittedName>
        <fullName evidence="2">Uncharacterized protein</fullName>
    </submittedName>
</protein>
<feature type="region of interest" description="Disordered" evidence="1">
    <location>
        <begin position="87"/>
        <end position="107"/>
    </location>
</feature>
<keyword evidence="3" id="KW-1185">Reference proteome</keyword>
<organism evidence="2 3">
    <name type="scientific">Mauremys mutica</name>
    <name type="common">yellowpond turtle</name>
    <dbReference type="NCBI Taxonomy" id="74926"/>
    <lineage>
        <taxon>Eukaryota</taxon>
        <taxon>Metazoa</taxon>
        <taxon>Chordata</taxon>
        <taxon>Craniata</taxon>
        <taxon>Vertebrata</taxon>
        <taxon>Euteleostomi</taxon>
        <taxon>Archelosauria</taxon>
        <taxon>Testudinata</taxon>
        <taxon>Testudines</taxon>
        <taxon>Cryptodira</taxon>
        <taxon>Durocryptodira</taxon>
        <taxon>Testudinoidea</taxon>
        <taxon>Geoemydidae</taxon>
        <taxon>Geoemydinae</taxon>
        <taxon>Mauremys</taxon>
    </lineage>
</organism>
<reference evidence="2" key="1">
    <citation type="submission" date="2021-09" db="EMBL/GenBank/DDBJ databases">
        <title>The genome of Mauremys mutica provides insights into the evolution of semi-aquatic lifestyle.</title>
        <authorList>
            <person name="Gong S."/>
            <person name="Gao Y."/>
        </authorList>
    </citation>
    <scope>NUCLEOTIDE SEQUENCE</scope>
    <source>
        <strain evidence="2">MM-2020</strain>
        <tissue evidence="2">Muscle</tissue>
    </source>
</reference>
<feature type="compositionally biased region" description="Basic and acidic residues" evidence="1">
    <location>
        <begin position="24"/>
        <end position="35"/>
    </location>
</feature>
<gene>
    <name evidence="2" type="ORF">KIL84_012803</name>
</gene>
<dbReference type="EMBL" id="JAHDVG010000464">
    <property type="protein sequence ID" value="KAH1184862.1"/>
    <property type="molecule type" value="Genomic_DNA"/>
</dbReference>
<name>A0A9D3XS80_9SAUR</name>
<comment type="caution">
    <text evidence="2">The sequence shown here is derived from an EMBL/GenBank/DDBJ whole genome shotgun (WGS) entry which is preliminary data.</text>
</comment>
<evidence type="ECO:0000313" key="2">
    <source>
        <dbReference type="EMBL" id="KAH1184862.1"/>
    </source>
</evidence>
<proteinExistence type="predicted"/>
<evidence type="ECO:0000313" key="3">
    <source>
        <dbReference type="Proteomes" id="UP000827986"/>
    </source>
</evidence>
<dbReference type="Proteomes" id="UP000827986">
    <property type="component" value="Unassembled WGS sequence"/>
</dbReference>
<dbReference type="AlphaFoldDB" id="A0A9D3XS80"/>